<name>A0A2N9LPC6_9BACT</name>
<gene>
    <name evidence="2" type="ORF">SBA5_470056</name>
</gene>
<dbReference type="AlphaFoldDB" id="A0A2N9LPC6"/>
<protein>
    <submittedName>
        <fullName evidence="2">Metallophosphoesterase</fullName>
    </submittedName>
</protein>
<accession>A0A2N9LPC6</accession>
<evidence type="ECO:0000313" key="3">
    <source>
        <dbReference type="Proteomes" id="UP000239735"/>
    </source>
</evidence>
<dbReference type="PANTHER" id="PTHR43143:SF1">
    <property type="entry name" value="SERINE_THREONINE-PROTEIN PHOSPHATASE CPPED1"/>
    <property type="match status" value="1"/>
</dbReference>
<dbReference type="PANTHER" id="PTHR43143">
    <property type="entry name" value="METALLOPHOSPHOESTERASE, CALCINEURIN SUPERFAMILY"/>
    <property type="match status" value="1"/>
</dbReference>
<evidence type="ECO:0000259" key="1">
    <source>
        <dbReference type="Pfam" id="PF00149"/>
    </source>
</evidence>
<feature type="domain" description="Calcineurin-like phosphoesterase" evidence="1">
    <location>
        <begin position="41"/>
        <end position="257"/>
    </location>
</feature>
<dbReference type="Pfam" id="PF00149">
    <property type="entry name" value="Metallophos"/>
    <property type="match status" value="1"/>
</dbReference>
<dbReference type="Proteomes" id="UP000239735">
    <property type="component" value="Unassembled WGS sequence"/>
</dbReference>
<proteinExistence type="predicted"/>
<sequence>MMTITRRQFGILSAGALGSSLTRSLWAREASPTDRDRYFYFAVIADSHVIDGFYHGQESNAEDTESLQHTAANLVSARTLINSLDPPIERVFVVGDYFHNYPSLDYDFYFKNTTRLDNAKAITDGFRMPVQVGLGNHDYGVPGVSREMSHRLFEAKFHIKPYYALEHKGHKFIDLNNFLGTTWGPASTMVDRTTGSLGEEQLNWFEAQLEEGKPSFVFIHYPLWLVVPKEVADYGLHPLIRKHKETIQLVVSGHWHKWVDFAHTYGPQQYVIAATRYDPNAYMLMEVDRQRNTWRFLNESLVEWSTHYSKPYNHA</sequence>
<dbReference type="InterPro" id="IPR004843">
    <property type="entry name" value="Calcineurin-like_PHP"/>
</dbReference>
<dbReference type="SUPFAM" id="SSF56300">
    <property type="entry name" value="Metallo-dependent phosphatases"/>
    <property type="match status" value="1"/>
</dbReference>
<dbReference type="InterPro" id="IPR029052">
    <property type="entry name" value="Metallo-depent_PP-like"/>
</dbReference>
<organism evidence="2 3">
    <name type="scientific">Candidatus Sulfuritelmatomonas gaucii</name>
    <dbReference type="NCBI Taxonomy" id="2043161"/>
    <lineage>
        <taxon>Bacteria</taxon>
        <taxon>Pseudomonadati</taxon>
        <taxon>Acidobacteriota</taxon>
        <taxon>Terriglobia</taxon>
        <taxon>Terriglobales</taxon>
        <taxon>Acidobacteriaceae</taxon>
        <taxon>Candidatus Sulfuritelmatomonas</taxon>
    </lineage>
</organism>
<dbReference type="InterPro" id="IPR051918">
    <property type="entry name" value="STPP_CPPED1"/>
</dbReference>
<dbReference type="GO" id="GO:0016787">
    <property type="term" value="F:hydrolase activity"/>
    <property type="evidence" value="ECO:0007669"/>
    <property type="project" value="InterPro"/>
</dbReference>
<dbReference type="Gene3D" id="3.60.21.10">
    <property type="match status" value="1"/>
</dbReference>
<evidence type="ECO:0000313" key="2">
    <source>
        <dbReference type="EMBL" id="SPE24935.1"/>
    </source>
</evidence>
<dbReference type="EMBL" id="OKRB01000105">
    <property type="protein sequence ID" value="SPE24935.1"/>
    <property type="molecule type" value="Genomic_DNA"/>
</dbReference>
<reference evidence="3" key="1">
    <citation type="submission" date="2018-02" db="EMBL/GenBank/DDBJ databases">
        <authorList>
            <person name="Hausmann B."/>
        </authorList>
    </citation>
    <scope>NUCLEOTIDE SEQUENCE [LARGE SCALE GENOMIC DNA]</scope>
    <source>
        <strain evidence="3">Peat soil MAG SbA5</strain>
    </source>
</reference>